<dbReference type="PANTHER" id="PTHR30389:SF17">
    <property type="entry name" value="L(+)-TARTRATE DEHYDRATASE SUBUNIT ALPHA-RELATED"/>
    <property type="match status" value="1"/>
</dbReference>
<dbReference type="GO" id="GO:0016829">
    <property type="term" value="F:lyase activity"/>
    <property type="evidence" value="ECO:0007669"/>
    <property type="project" value="UniProtKB-KW"/>
</dbReference>
<proteinExistence type="inferred from homology"/>
<evidence type="ECO:0000256" key="2">
    <source>
        <dbReference type="ARBA" id="ARBA00022485"/>
    </source>
</evidence>
<dbReference type="Proteomes" id="UP000184207">
    <property type="component" value="Unassembled WGS sequence"/>
</dbReference>
<keyword evidence="2" id="KW-0004">4Fe-4S</keyword>
<evidence type="ECO:0000259" key="7">
    <source>
        <dbReference type="Pfam" id="PF05681"/>
    </source>
</evidence>
<gene>
    <name evidence="8" type="ORF">SAMN02745226_00650</name>
</gene>
<dbReference type="InterPro" id="IPR051208">
    <property type="entry name" value="Class-I_Fumarase/Tartrate_DH"/>
</dbReference>
<reference evidence="9" key="1">
    <citation type="submission" date="2016-12" db="EMBL/GenBank/DDBJ databases">
        <authorList>
            <person name="Varghese N."/>
            <person name="Submissions S."/>
        </authorList>
    </citation>
    <scope>NUCLEOTIDE SEQUENCE [LARGE SCALE GENOMIC DNA]</scope>
    <source>
        <strain evidence="9">DSM 13020</strain>
    </source>
</reference>
<dbReference type="Pfam" id="PF05681">
    <property type="entry name" value="Fumerase"/>
    <property type="match status" value="1"/>
</dbReference>
<name>A0A1M7S7Z8_FERGO</name>
<evidence type="ECO:0000256" key="4">
    <source>
        <dbReference type="ARBA" id="ARBA00023004"/>
    </source>
</evidence>
<keyword evidence="6" id="KW-0456">Lyase</keyword>
<evidence type="ECO:0000256" key="1">
    <source>
        <dbReference type="ARBA" id="ARBA00008876"/>
    </source>
</evidence>
<dbReference type="GO" id="GO:0051539">
    <property type="term" value="F:4 iron, 4 sulfur cluster binding"/>
    <property type="evidence" value="ECO:0007669"/>
    <property type="project" value="UniProtKB-KW"/>
</dbReference>
<dbReference type="OrthoDB" id="9798978at2"/>
<dbReference type="STRING" id="1121883.SAMN02745226_00650"/>
<evidence type="ECO:0000313" key="9">
    <source>
        <dbReference type="Proteomes" id="UP000184207"/>
    </source>
</evidence>
<dbReference type="AlphaFoldDB" id="A0A1M7S7Z8"/>
<dbReference type="GO" id="GO:0046872">
    <property type="term" value="F:metal ion binding"/>
    <property type="evidence" value="ECO:0007669"/>
    <property type="project" value="UniProtKB-KW"/>
</dbReference>
<evidence type="ECO:0000256" key="6">
    <source>
        <dbReference type="ARBA" id="ARBA00023239"/>
    </source>
</evidence>
<evidence type="ECO:0000313" key="8">
    <source>
        <dbReference type="EMBL" id="SHN54747.1"/>
    </source>
</evidence>
<feature type="domain" description="Fe-S hydro-lyase tartrate dehydratase alpha-type catalytic" evidence="7">
    <location>
        <begin position="12"/>
        <end position="277"/>
    </location>
</feature>
<dbReference type="PANTHER" id="PTHR30389">
    <property type="entry name" value="FUMARATE HYDRATASE-RELATED"/>
    <property type="match status" value="1"/>
</dbReference>
<accession>A0A1M7S7Z8</accession>
<protein>
    <submittedName>
        <fullName evidence="8">Fumarate hydratase subunit alpha</fullName>
    </submittedName>
</protein>
<dbReference type="InterPro" id="IPR004646">
    <property type="entry name" value="Fe-S_hydro-lyase_TtdA-typ_cat"/>
</dbReference>
<keyword evidence="3" id="KW-0479">Metal-binding</keyword>
<keyword evidence="9" id="KW-1185">Reference proteome</keyword>
<dbReference type="RefSeq" id="WP_072758240.1">
    <property type="nucleotide sequence ID" value="NZ_FRDJ01000002.1"/>
</dbReference>
<evidence type="ECO:0000256" key="5">
    <source>
        <dbReference type="ARBA" id="ARBA00023014"/>
    </source>
</evidence>
<dbReference type="EMBL" id="FRDJ01000002">
    <property type="protein sequence ID" value="SHN54747.1"/>
    <property type="molecule type" value="Genomic_DNA"/>
</dbReference>
<sequence length="279" mass="31098">MITYQEIYKQVCDALIELNTQITPKVEEILRDYTGPFSNELKENIRIARENRIPLCQDTGIVEFFVFKKNKFHRLDNLQSLQSILFKAVEDTYQINGYRKSVVNDPLFSRTNTKTNLPAVIHEFDVDETLYKDAPKLEIWIMVKGGGSENLSALFMLPPSSKENVVLEAVAEHIGKSGPNACPPISVGVGIGGTADFAMLLSRLALFEHKPNIPNVIEYTEFSQKLHSSLEALKIGVQGLGTGPSIIKTKVLGYPTHIATLPVAVSVDCYLTRTKRVAF</sequence>
<keyword evidence="5" id="KW-0411">Iron-sulfur</keyword>
<keyword evidence="4" id="KW-0408">Iron</keyword>
<organism evidence="8 9">
    <name type="scientific">Fervidobacterium gondwanense DSM 13020</name>
    <dbReference type="NCBI Taxonomy" id="1121883"/>
    <lineage>
        <taxon>Bacteria</taxon>
        <taxon>Thermotogati</taxon>
        <taxon>Thermotogota</taxon>
        <taxon>Thermotogae</taxon>
        <taxon>Thermotogales</taxon>
        <taxon>Fervidobacteriaceae</taxon>
        <taxon>Fervidobacterium</taxon>
    </lineage>
</organism>
<evidence type="ECO:0000256" key="3">
    <source>
        <dbReference type="ARBA" id="ARBA00022723"/>
    </source>
</evidence>
<dbReference type="NCBIfam" id="TIGR00722">
    <property type="entry name" value="ttdA_fumA_fumB"/>
    <property type="match status" value="1"/>
</dbReference>
<comment type="similarity">
    <text evidence="1">Belongs to the class-I fumarase family.</text>
</comment>